<evidence type="ECO:0000256" key="1">
    <source>
        <dbReference type="ARBA" id="ARBA00001968"/>
    </source>
</evidence>
<evidence type="ECO:0000313" key="5">
    <source>
        <dbReference type="EnsemblMetazoa" id="XP_011403458.1"/>
    </source>
</evidence>
<evidence type="ECO:0008006" key="7">
    <source>
        <dbReference type="Google" id="ProtNLM"/>
    </source>
</evidence>
<protein>
    <recommendedName>
        <fullName evidence="7">DDE Tnp4 domain-containing protein</fullName>
    </recommendedName>
</protein>
<proteinExistence type="predicted"/>
<dbReference type="Pfam" id="PF13359">
    <property type="entry name" value="DDE_Tnp_4"/>
    <property type="match status" value="1"/>
</dbReference>
<reference evidence="5" key="2">
    <citation type="submission" date="2024-06" db="UniProtKB">
        <authorList>
            <consortium name="EnsemblMetazoa"/>
        </authorList>
    </citation>
    <scope>IDENTIFICATION</scope>
</reference>
<reference evidence="6" key="1">
    <citation type="journal article" date="2010" name="Nature">
        <title>The Amphimedon queenslandica genome and the evolution of animal complexity.</title>
        <authorList>
            <person name="Srivastava M."/>
            <person name="Simakov O."/>
            <person name="Chapman J."/>
            <person name="Fahey B."/>
            <person name="Gauthier M.E."/>
            <person name="Mitros T."/>
            <person name="Richards G.S."/>
            <person name="Conaco C."/>
            <person name="Dacre M."/>
            <person name="Hellsten U."/>
            <person name="Larroux C."/>
            <person name="Putnam N.H."/>
            <person name="Stanke M."/>
            <person name="Adamska M."/>
            <person name="Darling A."/>
            <person name="Degnan S.M."/>
            <person name="Oakley T.H."/>
            <person name="Plachetzki D.C."/>
            <person name="Zhai Y."/>
            <person name="Adamski M."/>
            <person name="Calcino A."/>
            <person name="Cummins S.F."/>
            <person name="Goodstein D.M."/>
            <person name="Harris C."/>
            <person name="Jackson D.J."/>
            <person name="Leys S.P."/>
            <person name="Shu S."/>
            <person name="Woodcroft B.J."/>
            <person name="Vervoort M."/>
            <person name="Kosik K.S."/>
            <person name="Manning G."/>
            <person name="Degnan B.M."/>
            <person name="Rokhsar D.S."/>
        </authorList>
    </citation>
    <scope>NUCLEOTIDE SEQUENCE [LARGE SCALE GENOMIC DNA]</scope>
</reference>
<evidence type="ECO:0000256" key="2">
    <source>
        <dbReference type="ARBA" id="ARBA00022723"/>
    </source>
</evidence>
<evidence type="ECO:0000313" key="6">
    <source>
        <dbReference type="Proteomes" id="UP000007879"/>
    </source>
</evidence>
<accession>A0AAN0IM00</accession>
<dbReference type="Pfam" id="PF13613">
    <property type="entry name" value="HTH_Tnp_4"/>
    <property type="match status" value="1"/>
</dbReference>
<name>A0AAN0IM00_AMPQE</name>
<organism evidence="5 6">
    <name type="scientific">Amphimedon queenslandica</name>
    <name type="common">Sponge</name>
    <dbReference type="NCBI Taxonomy" id="400682"/>
    <lineage>
        <taxon>Eukaryota</taxon>
        <taxon>Metazoa</taxon>
        <taxon>Porifera</taxon>
        <taxon>Demospongiae</taxon>
        <taxon>Heteroscleromorpha</taxon>
        <taxon>Haplosclerida</taxon>
        <taxon>Niphatidae</taxon>
        <taxon>Amphimedon</taxon>
    </lineage>
</organism>
<dbReference type="InterPro" id="IPR027806">
    <property type="entry name" value="HARBI1_dom"/>
</dbReference>
<keyword evidence="6" id="KW-1185">Reference proteome</keyword>
<dbReference type="PANTHER" id="PTHR23080:SF133">
    <property type="entry name" value="SI:CH211-262I1.5-RELATED"/>
    <property type="match status" value="1"/>
</dbReference>
<sequence length="260" mass="30188">MPTRNQVGVHFRLMCKTRKKRAKRALGTTLGLMEQDLAYRFDISQSTVSRIVMTWINFMYLEFKKIPLWPPKELVQANMPKIFKQQYPNTRVILDATEVYIDQPHLPDIQQMTFSNYKNSNTFKVLIGISPDGVVTFISSLYPGFISDKELTRQSGIYTLLEPGDSVMADRGFNIEDDLILKGVQLNIPPFLRDKKQFSENELVITRRIASLRIHVERAMEKIKNFHIFDRSLPVQMTDIANRLFFVCCVLTNFQEPLCT</sequence>
<dbReference type="GO" id="GO:0046872">
    <property type="term" value="F:metal ion binding"/>
    <property type="evidence" value="ECO:0007669"/>
    <property type="project" value="UniProtKB-KW"/>
</dbReference>
<dbReference type="GeneID" id="100636450"/>
<feature type="domain" description="DDE Tnp4" evidence="3">
    <location>
        <begin position="94"/>
        <end position="253"/>
    </location>
</feature>
<dbReference type="InterPro" id="IPR027805">
    <property type="entry name" value="Transposase_HTH_dom"/>
</dbReference>
<keyword evidence="2" id="KW-0479">Metal-binding</keyword>
<dbReference type="AlphaFoldDB" id="A0AAN0IM00"/>
<comment type="cofactor">
    <cofactor evidence="1">
        <name>a divalent metal cation</name>
        <dbReference type="ChEBI" id="CHEBI:60240"/>
    </cofactor>
</comment>
<dbReference type="RefSeq" id="XP_011403458.1">
    <property type="nucleotide sequence ID" value="XM_011405156.1"/>
</dbReference>
<dbReference type="Proteomes" id="UP000007879">
    <property type="component" value="Unassembled WGS sequence"/>
</dbReference>
<dbReference type="KEGG" id="aqu:100636450"/>
<evidence type="ECO:0000259" key="4">
    <source>
        <dbReference type="Pfam" id="PF13613"/>
    </source>
</evidence>
<dbReference type="PANTHER" id="PTHR23080">
    <property type="entry name" value="THAP DOMAIN PROTEIN"/>
    <property type="match status" value="1"/>
</dbReference>
<feature type="domain" description="Transposase Helix-turn-helix" evidence="4">
    <location>
        <begin position="31"/>
        <end position="64"/>
    </location>
</feature>
<evidence type="ECO:0000259" key="3">
    <source>
        <dbReference type="Pfam" id="PF13359"/>
    </source>
</evidence>
<dbReference type="EnsemblMetazoa" id="XM_011405156.1">
    <property type="protein sequence ID" value="XP_011403458.1"/>
    <property type="gene ID" value="LOC100636450"/>
</dbReference>